<keyword evidence="2 8" id="KW-1277">Toxin-antitoxin system</keyword>
<dbReference type="GO" id="GO:0090729">
    <property type="term" value="F:toxin activity"/>
    <property type="evidence" value="ECO:0007669"/>
    <property type="project" value="UniProtKB-KW"/>
</dbReference>
<evidence type="ECO:0000256" key="2">
    <source>
        <dbReference type="ARBA" id="ARBA00022649"/>
    </source>
</evidence>
<dbReference type="SUPFAM" id="SSF88723">
    <property type="entry name" value="PIN domain-like"/>
    <property type="match status" value="1"/>
</dbReference>
<evidence type="ECO:0000256" key="6">
    <source>
        <dbReference type="ARBA" id="ARBA00022842"/>
    </source>
</evidence>
<comment type="similarity">
    <text evidence="7 8">Belongs to the PINc/VapC protein family.</text>
</comment>
<organism evidence="10 11">
    <name type="scientific">Saccharopolyspora shandongensis</name>
    <dbReference type="NCBI Taxonomy" id="418495"/>
    <lineage>
        <taxon>Bacteria</taxon>
        <taxon>Bacillati</taxon>
        <taxon>Actinomycetota</taxon>
        <taxon>Actinomycetes</taxon>
        <taxon>Pseudonocardiales</taxon>
        <taxon>Pseudonocardiaceae</taxon>
        <taxon>Saccharopolyspora</taxon>
    </lineage>
</organism>
<dbReference type="HAMAP" id="MF_00265">
    <property type="entry name" value="VapC_Nob1"/>
    <property type="match status" value="1"/>
</dbReference>
<dbReference type="InterPro" id="IPR029060">
    <property type="entry name" value="PIN-like_dom_sf"/>
</dbReference>
<keyword evidence="3 8" id="KW-0540">Nuclease</keyword>
<reference evidence="11" key="1">
    <citation type="submission" date="2016-10" db="EMBL/GenBank/DDBJ databases">
        <authorList>
            <person name="Varghese N."/>
            <person name="Submissions S."/>
        </authorList>
    </citation>
    <scope>NUCLEOTIDE SEQUENCE [LARGE SCALE GENOMIC DNA]</scope>
    <source>
        <strain evidence="11">CGMCC 4.3530</strain>
    </source>
</reference>
<dbReference type="GO" id="GO:0004540">
    <property type="term" value="F:RNA nuclease activity"/>
    <property type="evidence" value="ECO:0007669"/>
    <property type="project" value="InterPro"/>
</dbReference>
<dbReference type="EC" id="3.1.-.-" evidence="8"/>
<dbReference type="OrthoDB" id="32625at2"/>
<evidence type="ECO:0000256" key="3">
    <source>
        <dbReference type="ARBA" id="ARBA00022722"/>
    </source>
</evidence>
<dbReference type="Gene3D" id="3.40.50.1010">
    <property type="entry name" value="5'-nuclease"/>
    <property type="match status" value="1"/>
</dbReference>
<evidence type="ECO:0000256" key="4">
    <source>
        <dbReference type="ARBA" id="ARBA00022723"/>
    </source>
</evidence>
<dbReference type="EMBL" id="FNOK01000041">
    <property type="protein sequence ID" value="SDY98309.1"/>
    <property type="molecule type" value="Genomic_DNA"/>
</dbReference>
<proteinExistence type="inferred from homology"/>
<dbReference type="AlphaFoldDB" id="A0A1H3PD54"/>
<evidence type="ECO:0000256" key="5">
    <source>
        <dbReference type="ARBA" id="ARBA00022801"/>
    </source>
</evidence>
<gene>
    <name evidence="8" type="primary">vapC</name>
    <name evidence="10" type="ORF">SAMN05216215_104156</name>
</gene>
<keyword evidence="8" id="KW-0800">Toxin</keyword>
<dbReference type="STRING" id="418495.SAMN05216215_104156"/>
<evidence type="ECO:0000256" key="1">
    <source>
        <dbReference type="ARBA" id="ARBA00001946"/>
    </source>
</evidence>
<dbReference type="CDD" id="cd09871">
    <property type="entry name" value="PIN_MtVapC28-VapC30-like"/>
    <property type="match status" value="1"/>
</dbReference>
<sequence>MILDSSAIVAILLKEDGHDRLLKSLARADEVGVGGPTAAETGIVLAARLGVVGRTLLARFFEEAGVEVVDCGAQHWKIAVEAYERFGKGRHPAGLNFGDCLTYAVACVTGRPLLCVGDDFPRTDVVLAAV</sequence>
<dbReference type="PANTHER" id="PTHR33653:SF1">
    <property type="entry name" value="RIBONUCLEASE VAPC2"/>
    <property type="match status" value="1"/>
</dbReference>
<dbReference type="InterPro" id="IPR002716">
    <property type="entry name" value="PIN_dom"/>
</dbReference>
<evidence type="ECO:0000256" key="8">
    <source>
        <dbReference type="HAMAP-Rule" id="MF_00265"/>
    </source>
</evidence>
<dbReference type="GO" id="GO:0016787">
    <property type="term" value="F:hydrolase activity"/>
    <property type="evidence" value="ECO:0007669"/>
    <property type="project" value="UniProtKB-KW"/>
</dbReference>
<name>A0A1H3PD54_9PSEU</name>
<feature type="binding site" evidence="8">
    <location>
        <position position="4"/>
    </location>
    <ligand>
        <name>Mg(2+)</name>
        <dbReference type="ChEBI" id="CHEBI:18420"/>
    </ligand>
</feature>
<accession>A0A1H3PD54</accession>
<dbReference type="InterPro" id="IPR022907">
    <property type="entry name" value="VapC_family"/>
</dbReference>
<evidence type="ECO:0000313" key="10">
    <source>
        <dbReference type="EMBL" id="SDY98309.1"/>
    </source>
</evidence>
<keyword evidence="4 8" id="KW-0479">Metal-binding</keyword>
<feature type="domain" description="PIN" evidence="9">
    <location>
        <begin position="1"/>
        <end position="124"/>
    </location>
</feature>
<dbReference type="Pfam" id="PF01850">
    <property type="entry name" value="PIN"/>
    <property type="match status" value="1"/>
</dbReference>
<feature type="binding site" evidence="8">
    <location>
        <position position="99"/>
    </location>
    <ligand>
        <name>Mg(2+)</name>
        <dbReference type="ChEBI" id="CHEBI:18420"/>
    </ligand>
</feature>
<dbReference type="PANTHER" id="PTHR33653">
    <property type="entry name" value="RIBONUCLEASE VAPC2"/>
    <property type="match status" value="1"/>
</dbReference>
<comment type="cofactor">
    <cofactor evidence="1 8">
        <name>Mg(2+)</name>
        <dbReference type="ChEBI" id="CHEBI:18420"/>
    </cofactor>
</comment>
<evidence type="ECO:0000313" key="11">
    <source>
        <dbReference type="Proteomes" id="UP000199529"/>
    </source>
</evidence>
<keyword evidence="11" id="KW-1185">Reference proteome</keyword>
<dbReference type="InterPro" id="IPR050556">
    <property type="entry name" value="Type_II_TA_system_RNase"/>
</dbReference>
<comment type="function">
    <text evidence="8">Toxic component of a toxin-antitoxin (TA) system. An RNase.</text>
</comment>
<evidence type="ECO:0000259" key="9">
    <source>
        <dbReference type="Pfam" id="PF01850"/>
    </source>
</evidence>
<keyword evidence="6 8" id="KW-0460">Magnesium</keyword>
<dbReference type="RefSeq" id="WP_093273159.1">
    <property type="nucleotide sequence ID" value="NZ_FNOK01000041.1"/>
</dbReference>
<dbReference type="GO" id="GO:0000287">
    <property type="term" value="F:magnesium ion binding"/>
    <property type="evidence" value="ECO:0007669"/>
    <property type="project" value="UniProtKB-UniRule"/>
</dbReference>
<protein>
    <recommendedName>
        <fullName evidence="8">Ribonuclease VapC</fullName>
        <shortName evidence="8">RNase VapC</shortName>
        <ecNumber evidence="8">3.1.-.-</ecNumber>
    </recommendedName>
    <alternativeName>
        <fullName evidence="8">Toxin VapC</fullName>
    </alternativeName>
</protein>
<dbReference type="Proteomes" id="UP000199529">
    <property type="component" value="Unassembled WGS sequence"/>
</dbReference>
<evidence type="ECO:0000256" key="7">
    <source>
        <dbReference type="ARBA" id="ARBA00038093"/>
    </source>
</evidence>
<keyword evidence="5 8" id="KW-0378">Hydrolase</keyword>